<accession>A0A845I608</accession>
<dbReference type="InterPro" id="IPR039426">
    <property type="entry name" value="TonB-dep_rcpt-like"/>
</dbReference>
<dbReference type="Proteomes" id="UP000444316">
    <property type="component" value="Unassembled WGS sequence"/>
</dbReference>
<reference evidence="15" key="1">
    <citation type="submission" date="2019-12" db="EMBL/GenBank/DDBJ databases">
        <title>Novel species isolated from a subtropical stream in China.</title>
        <authorList>
            <person name="Lu H."/>
        </authorList>
    </citation>
    <scope>NUCLEOTIDE SEQUENCE [LARGE SCALE GENOMIC DNA]</scope>
    <source>
        <strain evidence="15">FT93W</strain>
    </source>
</reference>
<evidence type="ECO:0000256" key="6">
    <source>
        <dbReference type="ARBA" id="ARBA00023077"/>
    </source>
</evidence>
<proteinExistence type="inferred from homology"/>
<dbReference type="Gene3D" id="2.40.170.20">
    <property type="entry name" value="TonB-dependent receptor, beta-barrel domain"/>
    <property type="match status" value="1"/>
</dbReference>
<feature type="domain" description="TonB-dependent receptor plug" evidence="14">
    <location>
        <begin position="62"/>
        <end position="182"/>
    </location>
</feature>
<dbReference type="SUPFAM" id="SSF56935">
    <property type="entry name" value="Porins"/>
    <property type="match status" value="1"/>
</dbReference>
<evidence type="ECO:0000259" key="13">
    <source>
        <dbReference type="Pfam" id="PF00593"/>
    </source>
</evidence>
<keyword evidence="4 10" id="KW-1134">Transmembrane beta strand</keyword>
<feature type="chain" id="PRO_5032924542" evidence="12">
    <location>
        <begin position="25"/>
        <end position="822"/>
    </location>
</feature>
<evidence type="ECO:0000256" key="11">
    <source>
        <dbReference type="RuleBase" id="RU003357"/>
    </source>
</evidence>
<evidence type="ECO:0000256" key="12">
    <source>
        <dbReference type="SAM" id="SignalP"/>
    </source>
</evidence>
<evidence type="ECO:0000256" key="2">
    <source>
        <dbReference type="ARBA" id="ARBA00009810"/>
    </source>
</evidence>
<evidence type="ECO:0000256" key="4">
    <source>
        <dbReference type="ARBA" id="ARBA00022452"/>
    </source>
</evidence>
<dbReference type="GO" id="GO:0009279">
    <property type="term" value="C:cell outer membrane"/>
    <property type="evidence" value="ECO:0007669"/>
    <property type="project" value="UniProtKB-SubCell"/>
</dbReference>
<dbReference type="PROSITE" id="PS52016">
    <property type="entry name" value="TONB_DEPENDENT_REC_3"/>
    <property type="match status" value="1"/>
</dbReference>
<dbReference type="InterPro" id="IPR036942">
    <property type="entry name" value="Beta-barrel_TonB_sf"/>
</dbReference>
<keyword evidence="3 10" id="KW-0813">Transport</keyword>
<protein>
    <submittedName>
        <fullName evidence="15">TonB-dependent receptor</fullName>
    </submittedName>
</protein>
<dbReference type="Pfam" id="PF00593">
    <property type="entry name" value="TonB_dep_Rec_b-barrel"/>
    <property type="match status" value="1"/>
</dbReference>
<keyword evidence="9 10" id="KW-0998">Cell outer membrane</keyword>
<gene>
    <name evidence="15" type="ORF">GTP23_16700</name>
</gene>
<dbReference type="InterPro" id="IPR012910">
    <property type="entry name" value="Plug_dom"/>
</dbReference>
<comment type="caution">
    <text evidence="15">The sequence shown here is derived from an EMBL/GenBank/DDBJ whole genome shotgun (WGS) entry which is preliminary data.</text>
</comment>
<evidence type="ECO:0000313" key="16">
    <source>
        <dbReference type="Proteomes" id="UP000444316"/>
    </source>
</evidence>
<evidence type="ECO:0000256" key="9">
    <source>
        <dbReference type="ARBA" id="ARBA00023237"/>
    </source>
</evidence>
<dbReference type="AlphaFoldDB" id="A0A845I608"/>
<comment type="similarity">
    <text evidence="2 10 11">Belongs to the TonB-dependent receptor family.</text>
</comment>
<evidence type="ECO:0000256" key="3">
    <source>
        <dbReference type="ARBA" id="ARBA00022448"/>
    </source>
</evidence>
<dbReference type="CDD" id="cd01347">
    <property type="entry name" value="ligand_gated_channel"/>
    <property type="match status" value="1"/>
</dbReference>
<dbReference type="PANTHER" id="PTHR47234">
    <property type="match status" value="1"/>
</dbReference>
<organism evidence="15 16">
    <name type="scientific">Duganella fentianensis</name>
    <dbReference type="NCBI Taxonomy" id="2692177"/>
    <lineage>
        <taxon>Bacteria</taxon>
        <taxon>Pseudomonadati</taxon>
        <taxon>Pseudomonadota</taxon>
        <taxon>Betaproteobacteria</taxon>
        <taxon>Burkholderiales</taxon>
        <taxon>Oxalobacteraceae</taxon>
        <taxon>Telluria group</taxon>
        <taxon>Duganella</taxon>
    </lineage>
</organism>
<evidence type="ECO:0000256" key="8">
    <source>
        <dbReference type="ARBA" id="ARBA00023170"/>
    </source>
</evidence>
<dbReference type="Gene3D" id="2.170.130.10">
    <property type="entry name" value="TonB-dependent receptor, plug domain"/>
    <property type="match status" value="1"/>
</dbReference>
<keyword evidence="8 15" id="KW-0675">Receptor</keyword>
<evidence type="ECO:0000256" key="1">
    <source>
        <dbReference type="ARBA" id="ARBA00004571"/>
    </source>
</evidence>
<evidence type="ECO:0000256" key="10">
    <source>
        <dbReference type="PROSITE-ProRule" id="PRU01360"/>
    </source>
</evidence>
<sequence length="822" mass="86481">MHKVQLKTGVAAVMSTLLMGSAYAAAPAVDAVAGAAAAPADVAGEAVSAVIVTGTRASGMKVENSASPIQVLDASALQRTGQPDLIQALAQNLPSFTAQAFGGDTANLTLSARLRGLSPNDTLVLINGKRRHGTANLAVLGGPYQGGAAADLNYIPVAAIDHIEVLQDGAAAQYGSDAIAGVINIILKSNNHGGTATATGGGYVDGGGRTGDGAFNVGMEPFQDAYLSITGESKYHGYSDRGGLDPRVVNPANMAAYPGMFQQPGYPHVNHISGDAQYHLNVLAANFGYDFAPGSQLYAIATYGHKEARAYENYRLPSRLPLIYPTGFSPKETLKQDDFALTAGIKGTLAGWNMDLSSTYGKDTSKIGVADSGNVSLFKDTGSTPTNFRAGAFIASQLTTTLEASNEFAIGWAKPLTVATGLEHRIDKYEIEAGDAASRYKEGSQSYPGFSLTDAGSHRRTNQAAYIDFAGNPVADLTLDLAARYEHFSDFGNAKVGKFTTRYDFTPAFALRGTFSNGFRAPTLAEEYYSATNVSPTSAFVQLAPNSAGAKLVGVDGLKPEHSTNFSLGMVLNPTSNLAITLDAYQITIRDRIVGSGALYGSGGALNSPAVVAAIKANGNVLDSTVSQTGINIFSNAVNTRSRGLEFVATLAESYGTAGKVDWSLAANYNKVEVVKINQAPKQLLPQTLLDQTAISDLETASPKLRLNLGALWKIGNWTVNLREAIYGPSSNYGSEDGSVYHKNEISTTAITDLEVGYKINKDWSLAVGANNLFNKYPDGINPLLLADQRAAGDNAAVTVLPSFSPFGINGGYYYVRANYKF</sequence>
<dbReference type="Pfam" id="PF07715">
    <property type="entry name" value="Plug"/>
    <property type="match status" value="1"/>
</dbReference>
<name>A0A845I608_9BURK</name>
<dbReference type="InterPro" id="IPR000531">
    <property type="entry name" value="Beta-barrel_TonB"/>
</dbReference>
<evidence type="ECO:0000313" key="15">
    <source>
        <dbReference type="EMBL" id="MYN46688.1"/>
    </source>
</evidence>
<keyword evidence="5 10" id="KW-0812">Transmembrane</keyword>
<keyword evidence="12" id="KW-0732">Signal</keyword>
<evidence type="ECO:0000256" key="7">
    <source>
        <dbReference type="ARBA" id="ARBA00023136"/>
    </source>
</evidence>
<comment type="subcellular location">
    <subcellularLocation>
        <location evidence="1 10">Cell outer membrane</location>
        <topology evidence="1 10">Multi-pass membrane protein</topology>
    </subcellularLocation>
</comment>
<evidence type="ECO:0000256" key="5">
    <source>
        <dbReference type="ARBA" id="ARBA00022692"/>
    </source>
</evidence>
<dbReference type="RefSeq" id="WP_161036140.1">
    <property type="nucleotide sequence ID" value="NZ_WWCL01000003.1"/>
</dbReference>
<keyword evidence="7 10" id="KW-0472">Membrane</keyword>
<dbReference type="PANTHER" id="PTHR47234:SF3">
    <property type="entry name" value="SECRETIN_TONB SHORT N-TERMINAL DOMAIN-CONTAINING PROTEIN"/>
    <property type="match status" value="1"/>
</dbReference>
<keyword evidence="16" id="KW-1185">Reference proteome</keyword>
<dbReference type="InterPro" id="IPR037066">
    <property type="entry name" value="Plug_dom_sf"/>
</dbReference>
<keyword evidence="6 11" id="KW-0798">TonB box</keyword>
<dbReference type="EMBL" id="WWCL01000003">
    <property type="protein sequence ID" value="MYN46688.1"/>
    <property type="molecule type" value="Genomic_DNA"/>
</dbReference>
<feature type="domain" description="TonB-dependent receptor-like beta-barrel" evidence="13">
    <location>
        <begin position="282"/>
        <end position="773"/>
    </location>
</feature>
<evidence type="ECO:0000259" key="14">
    <source>
        <dbReference type="Pfam" id="PF07715"/>
    </source>
</evidence>
<feature type="signal peptide" evidence="12">
    <location>
        <begin position="1"/>
        <end position="24"/>
    </location>
</feature>